<feature type="region of interest" description="Disordered" evidence="1">
    <location>
        <begin position="49"/>
        <end position="70"/>
    </location>
</feature>
<protein>
    <submittedName>
        <fullName evidence="2">Uncharacterized protein</fullName>
    </submittedName>
</protein>
<accession>A0A8J3WFZ8</accession>
<evidence type="ECO:0000313" key="3">
    <source>
        <dbReference type="Proteomes" id="UP000655044"/>
    </source>
</evidence>
<gene>
    <name evidence="2" type="ORF">Pro02_62960</name>
</gene>
<name>A0A8J3WFZ8_PLARO</name>
<keyword evidence="3" id="KW-1185">Reference proteome</keyword>
<evidence type="ECO:0000256" key="1">
    <source>
        <dbReference type="SAM" id="MobiDB-lite"/>
    </source>
</evidence>
<dbReference type="EMBL" id="BOOI01000069">
    <property type="protein sequence ID" value="GIH87888.1"/>
    <property type="molecule type" value="Genomic_DNA"/>
</dbReference>
<reference evidence="2" key="1">
    <citation type="submission" date="2021-01" db="EMBL/GenBank/DDBJ databases">
        <title>Whole genome shotgun sequence of Planobispora rosea NBRC 15558.</title>
        <authorList>
            <person name="Komaki H."/>
            <person name="Tamura T."/>
        </authorList>
    </citation>
    <scope>NUCLEOTIDE SEQUENCE</scope>
    <source>
        <strain evidence="2">NBRC 15558</strain>
    </source>
</reference>
<evidence type="ECO:0000313" key="2">
    <source>
        <dbReference type="EMBL" id="GIH87888.1"/>
    </source>
</evidence>
<dbReference type="AlphaFoldDB" id="A0A8J3WFZ8"/>
<dbReference type="Proteomes" id="UP000655044">
    <property type="component" value="Unassembled WGS sequence"/>
</dbReference>
<comment type="caution">
    <text evidence="2">The sequence shown here is derived from an EMBL/GenBank/DDBJ whole genome shotgun (WGS) entry which is preliminary data.</text>
</comment>
<proteinExistence type="predicted"/>
<organism evidence="2 3">
    <name type="scientific">Planobispora rosea</name>
    <dbReference type="NCBI Taxonomy" id="35762"/>
    <lineage>
        <taxon>Bacteria</taxon>
        <taxon>Bacillati</taxon>
        <taxon>Actinomycetota</taxon>
        <taxon>Actinomycetes</taxon>
        <taxon>Streptosporangiales</taxon>
        <taxon>Streptosporangiaceae</taxon>
        <taxon>Planobispora</taxon>
    </lineage>
</organism>
<sequence>MRSGVGGDLEGRHPEADSDGPAVLDMAEWNEPWRRDFADINWALNDNRPAADRRAANAPVAGQIAAEARK</sequence>
<feature type="region of interest" description="Disordered" evidence="1">
    <location>
        <begin position="1"/>
        <end position="23"/>
    </location>
</feature>